<reference evidence="1" key="1">
    <citation type="journal article" date="2020" name="Stud. Mycol.">
        <title>101 Dothideomycetes genomes: a test case for predicting lifestyles and emergence of pathogens.</title>
        <authorList>
            <person name="Haridas S."/>
            <person name="Albert R."/>
            <person name="Binder M."/>
            <person name="Bloem J."/>
            <person name="Labutti K."/>
            <person name="Salamov A."/>
            <person name="Andreopoulos B."/>
            <person name="Baker S."/>
            <person name="Barry K."/>
            <person name="Bills G."/>
            <person name="Bluhm B."/>
            <person name="Cannon C."/>
            <person name="Castanera R."/>
            <person name="Culley D."/>
            <person name="Daum C."/>
            <person name="Ezra D."/>
            <person name="Gonzalez J."/>
            <person name="Henrissat B."/>
            <person name="Kuo A."/>
            <person name="Liang C."/>
            <person name="Lipzen A."/>
            <person name="Lutzoni F."/>
            <person name="Magnuson J."/>
            <person name="Mondo S."/>
            <person name="Nolan M."/>
            <person name="Ohm R."/>
            <person name="Pangilinan J."/>
            <person name="Park H.-J."/>
            <person name="Ramirez L."/>
            <person name="Alfaro M."/>
            <person name="Sun H."/>
            <person name="Tritt A."/>
            <person name="Yoshinaga Y."/>
            <person name="Zwiers L.-H."/>
            <person name="Turgeon B."/>
            <person name="Goodwin S."/>
            <person name="Spatafora J."/>
            <person name="Crous P."/>
            <person name="Grigoriev I."/>
        </authorList>
    </citation>
    <scope>NUCLEOTIDE SEQUENCE</scope>
    <source>
        <strain evidence="1">CBS 130266</strain>
    </source>
</reference>
<dbReference type="OrthoDB" id="3554680at2759"/>
<accession>A0A9P4NQF6</accession>
<keyword evidence="2" id="KW-1185">Reference proteome</keyword>
<protein>
    <submittedName>
        <fullName evidence="1">Uncharacterized protein</fullName>
    </submittedName>
</protein>
<organism evidence="1 2">
    <name type="scientific">Tothia fuscella</name>
    <dbReference type="NCBI Taxonomy" id="1048955"/>
    <lineage>
        <taxon>Eukaryota</taxon>
        <taxon>Fungi</taxon>
        <taxon>Dikarya</taxon>
        <taxon>Ascomycota</taxon>
        <taxon>Pezizomycotina</taxon>
        <taxon>Dothideomycetes</taxon>
        <taxon>Pleosporomycetidae</taxon>
        <taxon>Venturiales</taxon>
        <taxon>Cylindrosympodiaceae</taxon>
        <taxon>Tothia</taxon>
    </lineage>
</organism>
<proteinExistence type="predicted"/>
<evidence type="ECO:0000313" key="2">
    <source>
        <dbReference type="Proteomes" id="UP000800235"/>
    </source>
</evidence>
<gene>
    <name evidence="1" type="ORF">EJ08DRAFT_267201</name>
</gene>
<evidence type="ECO:0000313" key="1">
    <source>
        <dbReference type="EMBL" id="KAF2429765.1"/>
    </source>
</evidence>
<comment type="caution">
    <text evidence="1">The sequence shown here is derived from an EMBL/GenBank/DDBJ whole genome shotgun (WGS) entry which is preliminary data.</text>
</comment>
<dbReference type="EMBL" id="MU007044">
    <property type="protein sequence ID" value="KAF2429765.1"/>
    <property type="molecule type" value="Genomic_DNA"/>
</dbReference>
<name>A0A9P4NQF6_9PEZI</name>
<dbReference type="Proteomes" id="UP000800235">
    <property type="component" value="Unassembled WGS sequence"/>
</dbReference>
<dbReference type="AlphaFoldDB" id="A0A9P4NQF6"/>
<sequence>MGGTEPSTIIQNESALGCIHSSDVWVLLTDGKVRDGEVQNLTALGQDKGVFSVATIFLITSRPTNSSPNGGNVSVGITSYANTEDALCLFKDYMNGRIYVIAAKGSFARLDAAKDHDSWNALSSFAKEDHLLAKIRELEIQVPSAETRPKSTTLRVNLGSEWNAAHEVPVVADVSLLLQAGSVSDADLNLLLNDEAVNILILVCKTRGQLAEYRNWLLNQKVEQVTIKWEDISGAGAIISQLGKEGITKAEKTGLQSQLRAAHQTNQAHYLKKVNEGAGKEIRNRNQLIDHALRQLAEFEKSGYTANILSRSSNRARRAKTTDAHEGSEAFAILNFEGLAYRNECQICCGENEVMSIVLKALTADESAANTTDFALDFPLAAWWFPANENIVSSQCICFQCAFFGLPGRSIYKESIAAVLPTLEYRESNKQYINQQLYLALNAGLKTGVPQLAQLFATILDRTVLTKEWAGAKRNRDKQEDSDIKIRREALEWMRASVIENIRCRETFNELGEWTTYPKALAWAAKDFTAEGLASWAINYPVRGFHQLTRFGEMTGQFSVAVVQDMKQTKLIHIIAFTYLSKLLKHGGRHTKDSVWTQGMLAVIYAEFNADLVPRDLGGKESLLTSPIAFCDKLAKFLSAKPAQVSGYLQGQMDVMMPRIQIIIFWLLQQRSHTSPKTFFATLRANESLAAIVLNTKAELPGSVVSDVLLSPFRNKTDFINKSAAEMHATGFIAFVNPFGASVLRCGHLDCGVSFAPRRIRRRKDKKHTDEYLDSIRAARAEHLIEAFGASKAFAGNVTGLPESTALPKAPTSTHVTMHISIARTWARLSVDQRRAVIQSYSAIDAGKETRDFVDAVRKEICSGSHRGDIFNARLDQDIMDVLPSFFKVLGEALMAEGREGGAAVYEHVFTNNTLAWKVEYELKMLEQARFI</sequence>